<dbReference type="RefSeq" id="WP_009583275.1">
    <property type="nucleotide sequence ID" value="NZ_AMZN01000114.1"/>
</dbReference>
<name>L8JLP5_9BACT</name>
<protein>
    <submittedName>
        <fullName evidence="1">Uncharacterized protein</fullName>
    </submittedName>
</protein>
<dbReference type="Proteomes" id="UP000011135">
    <property type="component" value="Unassembled WGS sequence"/>
</dbReference>
<dbReference type="OrthoDB" id="979423at2"/>
<accession>L8JLP5</accession>
<comment type="caution">
    <text evidence="1">The sequence shown here is derived from an EMBL/GenBank/DDBJ whole genome shotgun (WGS) entry which is preliminary data.</text>
</comment>
<evidence type="ECO:0000313" key="1">
    <source>
        <dbReference type="EMBL" id="ELR68439.1"/>
    </source>
</evidence>
<sequence>MKNAKNLLFALFGVFIFLGTSCNDDFSEEDLLKLQVQLAEEADSLNAQRQLRALNEAGELLSFSITIQSDNSQPVEGATVTLLSHLKGETLEVTSDANGVANFPQVPVGGATVSLAKAGFIGSTLNIDFGTLEYGRNYTIIDGNVVPTPVNTSAVVAMFSTDAAQGSTATISGKVTIETDVTNSTSEVPQGIQIKANFDDYAVISTAGGITVTQYTVNGNTAFGVADVDNTTGEYTMVVPATAGGLYVNLLVPNITATQRIAVNGVNGESLAVPEYIEIETFYGPSYQYGYETTIPNVAGAYAQFPTPPSAGRGLSLTFERIGESLNNEFDWDIYDNVTSKYDAGGVIYQVTSFGNGYTSSPSVTITDATGTGAYAEAYIHFAIDGLTISDAGSGFAANSTITFDLFYDEVLPDGTTNDDVYKSGGILQVETDGSGAITQAAVNTALAEAISNEDVYFDSQSPQVIFDRVGAIKLISQTGTTNAILDVTSTSFGQVYEFDLVDGGDNYTNPSISFSGGGATSQAVMNVLAFETAWTIQLDNSGNTSDYTMLPEAVLYEYTPANNGASSQLSDLSYKMPSVGAMVFDNFMDFLDVSAGDVIFEDQTATYRTFYQSAVEPRPIVEEINVEPAYALVNIGSEGQVTSLYSINTGDGYDQKFDVTIMTIDGAPGSGAAIDLYGFTSASSASEVSWNGNYLITDGGSGYLQNLNMDNYVPYSTNGTSVNVKTGETYVRNINYGTGDRQVNIN</sequence>
<proteinExistence type="predicted"/>
<dbReference type="PROSITE" id="PS51257">
    <property type="entry name" value="PROKAR_LIPOPROTEIN"/>
    <property type="match status" value="1"/>
</dbReference>
<dbReference type="AlphaFoldDB" id="L8JLP5"/>
<organism evidence="1 2">
    <name type="scientific">Fulvivirga imtechensis AK7</name>
    <dbReference type="NCBI Taxonomy" id="1237149"/>
    <lineage>
        <taxon>Bacteria</taxon>
        <taxon>Pseudomonadati</taxon>
        <taxon>Bacteroidota</taxon>
        <taxon>Cytophagia</taxon>
        <taxon>Cytophagales</taxon>
        <taxon>Fulvivirgaceae</taxon>
        <taxon>Fulvivirga</taxon>
    </lineage>
</organism>
<dbReference type="STRING" id="1237149.C900_00360"/>
<reference evidence="1 2" key="1">
    <citation type="submission" date="2012-12" db="EMBL/GenBank/DDBJ databases">
        <title>Genome assembly of Fulvivirga imtechensis AK7.</title>
        <authorList>
            <person name="Nupur N."/>
            <person name="Khatri I."/>
            <person name="Kumar R."/>
            <person name="Subramanian S."/>
            <person name="Pinnaka A."/>
        </authorList>
    </citation>
    <scope>NUCLEOTIDE SEQUENCE [LARGE SCALE GENOMIC DNA]</scope>
    <source>
        <strain evidence="1 2">AK7</strain>
    </source>
</reference>
<keyword evidence="2" id="KW-1185">Reference proteome</keyword>
<evidence type="ECO:0000313" key="2">
    <source>
        <dbReference type="Proteomes" id="UP000011135"/>
    </source>
</evidence>
<gene>
    <name evidence="1" type="ORF">C900_00360</name>
</gene>
<dbReference type="SUPFAM" id="SSF49478">
    <property type="entry name" value="Cna protein B-type domain"/>
    <property type="match status" value="1"/>
</dbReference>
<dbReference type="EMBL" id="AMZN01000114">
    <property type="protein sequence ID" value="ELR68439.1"/>
    <property type="molecule type" value="Genomic_DNA"/>
</dbReference>